<dbReference type="Gene3D" id="3.40.50.2300">
    <property type="match status" value="1"/>
</dbReference>
<dbReference type="InterPro" id="IPR011006">
    <property type="entry name" value="CheY-like_superfamily"/>
</dbReference>
<keyword evidence="1" id="KW-0597">Phosphoprotein</keyword>
<sequence length="300" mass="34344">MRFFIVDDDEVVRSMLTQIIEDDDLGEVVGEAEDGSFVDHHILESKKVDILLIDLMMPVQDGIETVRNLASFSGKIIMISQVETKDLIGEAYSLGVEYYITKPINRLEVCSVIQKVSERLRLEKSIYHIKQSLDFALGKAKEENPFTERSIIPSGKFLLAELGIIDSNGSKDLLDVLQYLFQLEKEKSLDYEFPLLKDIFYQVAKNKIGKTASPEQIHKEMKAIEQRIRRAIMQSMSHFASIGLTDFTNPKFEKYASTFFDFAEIRKKMLELEGKTGSSIRLNPKKFIQVLYLEAKRLIG</sequence>
<feature type="modified residue" description="4-aspartylphosphate" evidence="1">
    <location>
        <position position="54"/>
    </location>
</feature>
<dbReference type="Pfam" id="PF08664">
    <property type="entry name" value="YcbB"/>
    <property type="match status" value="1"/>
</dbReference>
<keyword evidence="4" id="KW-1185">Reference proteome</keyword>
<gene>
    <name evidence="3" type="ORF">SAMN05421852_1287</name>
</gene>
<dbReference type="AlphaFoldDB" id="A0A1I3UUC9"/>
<dbReference type="Pfam" id="PF00072">
    <property type="entry name" value="Response_reg"/>
    <property type="match status" value="1"/>
</dbReference>
<dbReference type="PANTHER" id="PTHR43228:SF8">
    <property type="entry name" value="TRANSCRIPTIONAL REGULATORY PROTEIN GLNL"/>
    <property type="match status" value="1"/>
</dbReference>
<organism evidence="3 4">
    <name type="scientific">Thermoflavimicrobium dichotomicum</name>
    <dbReference type="NCBI Taxonomy" id="46223"/>
    <lineage>
        <taxon>Bacteria</taxon>
        <taxon>Bacillati</taxon>
        <taxon>Bacillota</taxon>
        <taxon>Bacilli</taxon>
        <taxon>Bacillales</taxon>
        <taxon>Thermoactinomycetaceae</taxon>
        <taxon>Thermoflavimicrobium</taxon>
    </lineage>
</organism>
<dbReference type="RefSeq" id="WP_093231618.1">
    <property type="nucleotide sequence ID" value="NZ_FORR01000028.1"/>
</dbReference>
<dbReference type="STRING" id="46223.SAMN05421852_1287"/>
<dbReference type="OrthoDB" id="1684633at2"/>
<dbReference type="Proteomes" id="UP000199545">
    <property type="component" value="Unassembled WGS sequence"/>
</dbReference>
<accession>A0A1I3UUC9</accession>
<dbReference type="InterPro" id="IPR013972">
    <property type="entry name" value="YcbB"/>
</dbReference>
<name>A0A1I3UUC9_9BACL</name>
<feature type="domain" description="Response regulatory" evidence="2">
    <location>
        <begin position="2"/>
        <end position="117"/>
    </location>
</feature>
<dbReference type="SMART" id="SM00448">
    <property type="entry name" value="REC"/>
    <property type="match status" value="1"/>
</dbReference>
<protein>
    <submittedName>
        <fullName evidence="3">Two-component system, response regulator YcbB</fullName>
    </submittedName>
</protein>
<dbReference type="SUPFAM" id="SSF52172">
    <property type="entry name" value="CheY-like"/>
    <property type="match status" value="1"/>
</dbReference>
<evidence type="ECO:0000313" key="4">
    <source>
        <dbReference type="Proteomes" id="UP000199545"/>
    </source>
</evidence>
<dbReference type="EMBL" id="FORR01000028">
    <property type="protein sequence ID" value="SFJ86383.1"/>
    <property type="molecule type" value="Genomic_DNA"/>
</dbReference>
<proteinExistence type="predicted"/>
<dbReference type="PROSITE" id="PS50110">
    <property type="entry name" value="RESPONSE_REGULATORY"/>
    <property type="match status" value="1"/>
</dbReference>
<evidence type="ECO:0000313" key="3">
    <source>
        <dbReference type="EMBL" id="SFJ86383.1"/>
    </source>
</evidence>
<dbReference type="GO" id="GO:0000160">
    <property type="term" value="P:phosphorelay signal transduction system"/>
    <property type="evidence" value="ECO:0007669"/>
    <property type="project" value="InterPro"/>
</dbReference>
<reference evidence="3 4" key="1">
    <citation type="submission" date="2016-10" db="EMBL/GenBank/DDBJ databases">
        <authorList>
            <person name="de Groot N.N."/>
        </authorList>
    </citation>
    <scope>NUCLEOTIDE SEQUENCE [LARGE SCALE GENOMIC DNA]</scope>
    <source>
        <strain evidence="3 4">DSM 44778</strain>
    </source>
</reference>
<evidence type="ECO:0000259" key="2">
    <source>
        <dbReference type="PROSITE" id="PS50110"/>
    </source>
</evidence>
<dbReference type="InterPro" id="IPR052048">
    <property type="entry name" value="ST_Response_Regulator"/>
</dbReference>
<dbReference type="InterPro" id="IPR001789">
    <property type="entry name" value="Sig_transdc_resp-reg_receiver"/>
</dbReference>
<dbReference type="PANTHER" id="PTHR43228">
    <property type="entry name" value="TWO-COMPONENT RESPONSE REGULATOR"/>
    <property type="match status" value="1"/>
</dbReference>
<evidence type="ECO:0000256" key="1">
    <source>
        <dbReference type="PROSITE-ProRule" id="PRU00169"/>
    </source>
</evidence>